<proteinExistence type="predicted"/>
<dbReference type="Proteomes" id="UP000478052">
    <property type="component" value="Unassembled WGS sequence"/>
</dbReference>
<reference evidence="1 2" key="1">
    <citation type="submission" date="2019-08" db="EMBL/GenBank/DDBJ databases">
        <title>Whole genome of Aphis craccivora.</title>
        <authorList>
            <person name="Voronova N.V."/>
            <person name="Shulinski R.S."/>
            <person name="Bandarenka Y.V."/>
            <person name="Zhorov D.G."/>
            <person name="Warner D."/>
        </authorList>
    </citation>
    <scope>NUCLEOTIDE SEQUENCE [LARGE SCALE GENOMIC DNA]</scope>
    <source>
        <strain evidence="1">180601</strain>
        <tissue evidence="1">Whole Body</tissue>
    </source>
</reference>
<dbReference type="OrthoDB" id="6626476at2759"/>
<keyword evidence="2" id="KW-1185">Reference proteome</keyword>
<dbReference type="EMBL" id="VUJU01007303">
    <property type="protein sequence ID" value="KAF0746169.1"/>
    <property type="molecule type" value="Genomic_DNA"/>
</dbReference>
<evidence type="ECO:0000313" key="2">
    <source>
        <dbReference type="Proteomes" id="UP000478052"/>
    </source>
</evidence>
<organism evidence="1 2">
    <name type="scientific">Aphis craccivora</name>
    <name type="common">Cowpea aphid</name>
    <dbReference type="NCBI Taxonomy" id="307492"/>
    <lineage>
        <taxon>Eukaryota</taxon>
        <taxon>Metazoa</taxon>
        <taxon>Ecdysozoa</taxon>
        <taxon>Arthropoda</taxon>
        <taxon>Hexapoda</taxon>
        <taxon>Insecta</taxon>
        <taxon>Pterygota</taxon>
        <taxon>Neoptera</taxon>
        <taxon>Paraneoptera</taxon>
        <taxon>Hemiptera</taxon>
        <taxon>Sternorrhyncha</taxon>
        <taxon>Aphidomorpha</taxon>
        <taxon>Aphidoidea</taxon>
        <taxon>Aphididae</taxon>
        <taxon>Aphidini</taxon>
        <taxon>Aphis</taxon>
        <taxon>Aphis</taxon>
    </lineage>
</organism>
<accession>A0A6G0XZE3</accession>
<protein>
    <submittedName>
        <fullName evidence="1">Uncharacterized protein</fullName>
    </submittedName>
</protein>
<name>A0A6G0XZE3_APHCR</name>
<sequence length="317" mass="36735">MKGRKPAIPPHVVVETVLQFKDRVVITDNGEKRIAAPSDIVWSDISSYLNDAMSKMAIYTLVFKGRYQIKEKLGLVIKNVTVETPEVWEPHVTNYESVQVMKKIYQKKKIVFTFSPDEWKEIQPREYVYRMNDKNRPLSSSKSYMALPKNSWSPVLAEHFWIHTQLSCTLSFRRAKVNPSGTNYINVVGRFKQNLVLMHCLYIGNFNESHSKCNKKRRLIGPAREKALTSIIDNNIACETYREKEAHRLMKLGDTEPAIIPSSNSLRLLKSRKLASNRINEDTFISLAIMKKESDFKNILHDMGYELFTFIIMLLNK</sequence>
<gene>
    <name evidence="1" type="ORF">FWK35_00030781</name>
</gene>
<evidence type="ECO:0000313" key="1">
    <source>
        <dbReference type="EMBL" id="KAF0746169.1"/>
    </source>
</evidence>
<comment type="caution">
    <text evidence="1">The sequence shown here is derived from an EMBL/GenBank/DDBJ whole genome shotgun (WGS) entry which is preliminary data.</text>
</comment>
<dbReference type="AlphaFoldDB" id="A0A6G0XZE3"/>